<evidence type="ECO:0000313" key="1">
    <source>
        <dbReference type="EMBL" id="GIY53796.1"/>
    </source>
</evidence>
<sequence length="103" mass="11904">MASLNVDVPYEVTEECYDTIESALTLRCYIKIDIEEYYGRKPRIKATSLSLCLRNPTIAIKNVPNDARDEQISNIIKEQNPEIVDSDENCNQTKFHFTLKKFS</sequence>
<evidence type="ECO:0000313" key="2">
    <source>
        <dbReference type="Proteomes" id="UP001054945"/>
    </source>
</evidence>
<gene>
    <name evidence="1" type="ORF">CEXT_626251</name>
</gene>
<name>A0AAV4U7Q2_CAEEX</name>
<accession>A0AAV4U7Q2</accession>
<dbReference type="AlphaFoldDB" id="A0AAV4U7Q2"/>
<comment type="caution">
    <text evidence="1">The sequence shown here is derived from an EMBL/GenBank/DDBJ whole genome shotgun (WGS) entry which is preliminary data.</text>
</comment>
<dbReference type="Proteomes" id="UP001054945">
    <property type="component" value="Unassembled WGS sequence"/>
</dbReference>
<reference evidence="1 2" key="1">
    <citation type="submission" date="2021-06" db="EMBL/GenBank/DDBJ databases">
        <title>Caerostris extrusa draft genome.</title>
        <authorList>
            <person name="Kono N."/>
            <person name="Arakawa K."/>
        </authorList>
    </citation>
    <scope>NUCLEOTIDE SEQUENCE [LARGE SCALE GENOMIC DNA]</scope>
</reference>
<organism evidence="1 2">
    <name type="scientific">Caerostris extrusa</name>
    <name type="common">Bark spider</name>
    <name type="synonym">Caerostris bankana</name>
    <dbReference type="NCBI Taxonomy" id="172846"/>
    <lineage>
        <taxon>Eukaryota</taxon>
        <taxon>Metazoa</taxon>
        <taxon>Ecdysozoa</taxon>
        <taxon>Arthropoda</taxon>
        <taxon>Chelicerata</taxon>
        <taxon>Arachnida</taxon>
        <taxon>Araneae</taxon>
        <taxon>Araneomorphae</taxon>
        <taxon>Entelegynae</taxon>
        <taxon>Araneoidea</taxon>
        <taxon>Araneidae</taxon>
        <taxon>Caerostris</taxon>
    </lineage>
</organism>
<proteinExistence type="predicted"/>
<protein>
    <submittedName>
        <fullName evidence="1">Uncharacterized protein</fullName>
    </submittedName>
</protein>
<keyword evidence="2" id="KW-1185">Reference proteome</keyword>
<dbReference type="EMBL" id="BPLR01012408">
    <property type="protein sequence ID" value="GIY53796.1"/>
    <property type="molecule type" value="Genomic_DNA"/>
</dbReference>